<proteinExistence type="predicted"/>
<dbReference type="RefSeq" id="WP_136137156.1">
    <property type="nucleotide sequence ID" value="NZ_SDGV01000017.1"/>
</dbReference>
<name>A0A4V3TUZ9_9ENTE</name>
<accession>A0A4V3TUZ9</accession>
<reference evidence="2 3" key="1">
    <citation type="submission" date="2019-01" db="EMBL/GenBank/DDBJ databases">
        <title>Vagococcus silagei sp. nov. isolated from brewer's grain.</title>
        <authorList>
            <person name="Guu J.-R."/>
        </authorList>
    </citation>
    <scope>NUCLEOTIDE SEQUENCE [LARGE SCALE GENOMIC DNA]</scope>
    <source>
        <strain evidence="2 3">2B-2</strain>
    </source>
</reference>
<organism evidence="2 3">
    <name type="scientific">Vagococcus silagei</name>
    <dbReference type="NCBI Taxonomy" id="2508885"/>
    <lineage>
        <taxon>Bacteria</taxon>
        <taxon>Bacillati</taxon>
        <taxon>Bacillota</taxon>
        <taxon>Bacilli</taxon>
        <taxon>Lactobacillales</taxon>
        <taxon>Enterococcaceae</taxon>
        <taxon>Vagococcus</taxon>
    </lineage>
</organism>
<dbReference type="InterPro" id="IPR050126">
    <property type="entry name" value="Ap4A_hydrolase"/>
</dbReference>
<dbReference type="InterPro" id="IPR004843">
    <property type="entry name" value="Calcineurin-like_PHP"/>
</dbReference>
<dbReference type="Pfam" id="PF00149">
    <property type="entry name" value="Metallophos"/>
    <property type="match status" value="1"/>
</dbReference>
<keyword evidence="3" id="KW-1185">Reference proteome</keyword>
<dbReference type="OrthoDB" id="384253at2"/>
<dbReference type="AlphaFoldDB" id="A0A4V3TUZ9"/>
<gene>
    <name evidence="2" type="ORF">ESZ54_08055</name>
</gene>
<dbReference type="Proteomes" id="UP000310506">
    <property type="component" value="Unassembled WGS sequence"/>
</dbReference>
<dbReference type="InterPro" id="IPR029052">
    <property type="entry name" value="Metallo-depent_PP-like"/>
</dbReference>
<evidence type="ECO:0000313" key="3">
    <source>
        <dbReference type="Proteomes" id="UP000310506"/>
    </source>
</evidence>
<dbReference type="PANTHER" id="PTHR42850">
    <property type="entry name" value="METALLOPHOSPHOESTERASE"/>
    <property type="match status" value="1"/>
</dbReference>
<evidence type="ECO:0000313" key="2">
    <source>
        <dbReference type="EMBL" id="THB60909.1"/>
    </source>
</evidence>
<protein>
    <submittedName>
        <fullName evidence="2">Serine/threonine protein phosphatase</fullName>
    </submittedName>
</protein>
<dbReference type="GO" id="GO:0005737">
    <property type="term" value="C:cytoplasm"/>
    <property type="evidence" value="ECO:0007669"/>
    <property type="project" value="TreeGrafter"/>
</dbReference>
<dbReference type="PANTHER" id="PTHR42850:SF4">
    <property type="entry name" value="ZINC-DEPENDENT ENDOPOLYPHOSPHATASE"/>
    <property type="match status" value="1"/>
</dbReference>
<evidence type="ECO:0000259" key="1">
    <source>
        <dbReference type="Pfam" id="PF00149"/>
    </source>
</evidence>
<feature type="domain" description="Calcineurin-like phosphoesterase" evidence="1">
    <location>
        <begin position="3"/>
        <end position="188"/>
    </location>
</feature>
<dbReference type="EMBL" id="SDGV01000017">
    <property type="protein sequence ID" value="THB60909.1"/>
    <property type="molecule type" value="Genomic_DNA"/>
</dbReference>
<dbReference type="Gene3D" id="3.60.21.10">
    <property type="match status" value="1"/>
</dbReference>
<comment type="caution">
    <text evidence="2">The sequence shown here is derived from an EMBL/GenBank/DDBJ whole genome shotgun (WGS) entry which is preliminary data.</text>
</comment>
<dbReference type="GO" id="GO:0016791">
    <property type="term" value="F:phosphatase activity"/>
    <property type="evidence" value="ECO:0007669"/>
    <property type="project" value="TreeGrafter"/>
</dbReference>
<sequence length="284" mass="33147">MKTIYAMSDIHGCYDAMMNSLKYIHLEPSDVIVFIGDYVDGGSESFKVLKEIMNFEKSYPNQVVVLLGNHDEWLVDWLFSNKEMNDFHALKIGYETVMSFFNEFEIQNIINETKNSDAFSADLVELNNVLHQKIMQSEKYKELLSWLREKTKEKRYFETETQIFVHAGIDEDAEDFWKVGTPDYVFTGKYPATKGKFYKDIISGHVYSEEVACDESYFGSIYWDEKSHYFIDGHTTKSNIVPVLRYDTEISKYSFLNTSNGDWEISFSKSEIMVIGKLVFLNQK</sequence>
<dbReference type="SUPFAM" id="SSF56300">
    <property type="entry name" value="Metallo-dependent phosphatases"/>
    <property type="match status" value="1"/>
</dbReference>